<accession>A0A4Y2IJ00</accession>
<gene>
    <name evidence="1" type="ORF">AVEN_260595_1</name>
</gene>
<dbReference type="Proteomes" id="UP000499080">
    <property type="component" value="Unassembled WGS sequence"/>
</dbReference>
<organism evidence="1 2">
    <name type="scientific">Araneus ventricosus</name>
    <name type="common">Orbweaver spider</name>
    <name type="synonym">Epeira ventricosa</name>
    <dbReference type="NCBI Taxonomy" id="182803"/>
    <lineage>
        <taxon>Eukaryota</taxon>
        <taxon>Metazoa</taxon>
        <taxon>Ecdysozoa</taxon>
        <taxon>Arthropoda</taxon>
        <taxon>Chelicerata</taxon>
        <taxon>Arachnida</taxon>
        <taxon>Araneae</taxon>
        <taxon>Araneomorphae</taxon>
        <taxon>Entelegynae</taxon>
        <taxon>Araneoidea</taxon>
        <taxon>Araneidae</taxon>
        <taxon>Araneus</taxon>
    </lineage>
</organism>
<proteinExistence type="predicted"/>
<dbReference type="AlphaFoldDB" id="A0A4Y2IJ00"/>
<evidence type="ECO:0000313" key="1">
    <source>
        <dbReference type="EMBL" id="GBM77212.1"/>
    </source>
</evidence>
<evidence type="ECO:0000313" key="2">
    <source>
        <dbReference type="Proteomes" id="UP000499080"/>
    </source>
</evidence>
<keyword evidence="2" id="KW-1185">Reference proteome</keyword>
<reference evidence="1 2" key="1">
    <citation type="journal article" date="2019" name="Sci. Rep.">
        <title>Orb-weaving spider Araneus ventricosus genome elucidates the spidroin gene catalogue.</title>
        <authorList>
            <person name="Kono N."/>
            <person name="Nakamura H."/>
            <person name="Ohtoshi R."/>
            <person name="Moran D.A.P."/>
            <person name="Shinohara A."/>
            <person name="Yoshida Y."/>
            <person name="Fujiwara M."/>
            <person name="Mori M."/>
            <person name="Tomita M."/>
            <person name="Arakawa K."/>
        </authorList>
    </citation>
    <scope>NUCLEOTIDE SEQUENCE [LARGE SCALE GENOMIC DNA]</scope>
</reference>
<comment type="caution">
    <text evidence="1">The sequence shown here is derived from an EMBL/GenBank/DDBJ whole genome shotgun (WGS) entry which is preliminary data.</text>
</comment>
<dbReference type="EMBL" id="BGPR01002675">
    <property type="protein sequence ID" value="GBM77212.1"/>
    <property type="molecule type" value="Genomic_DNA"/>
</dbReference>
<protein>
    <submittedName>
        <fullName evidence="1">Uncharacterized protein</fullName>
    </submittedName>
</protein>
<name>A0A4Y2IJ00_ARAVE</name>
<sequence length="95" mass="10906">MNMGLIFLKYKRLAEFSGIMAVSLLAILHRHCLPILRCHLIETDHNKRISKVITRTGGFSMCLDTEDPFHYFGLCDRFMLIYVITTSGDYCIACT</sequence>